<evidence type="ECO:0000256" key="3">
    <source>
        <dbReference type="ARBA" id="ARBA00022737"/>
    </source>
</evidence>
<dbReference type="Gene3D" id="2.120.10.80">
    <property type="entry name" value="Kelch-type beta propeller"/>
    <property type="match status" value="2"/>
</dbReference>
<dbReference type="PANTHER" id="PTHR45632:SF3">
    <property type="entry name" value="KELCH-LIKE PROTEIN 32"/>
    <property type="match status" value="1"/>
</dbReference>
<dbReference type="Pfam" id="PF00651">
    <property type="entry name" value="BTB"/>
    <property type="match status" value="1"/>
</dbReference>
<gene>
    <name evidence="6" type="ORF">HPB48_015341</name>
</gene>
<keyword evidence="2" id="KW-0880">Kelch repeat</keyword>
<dbReference type="InterPro" id="IPR017096">
    <property type="entry name" value="BTB-kelch_protein"/>
</dbReference>
<dbReference type="SMART" id="SM00225">
    <property type="entry name" value="BTB"/>
    <property type="match status" value="1"/>
</dbReference>
<comment type="function">
    <text evidence="4">Probable substrate-specific adapter of an E3 ubiquitin-protein ligase complex which mediates the ubiquitination and subsequent proteasomal degradation of target proteins. May have a role in synapse differentiation and growth.</text>
</comment>
<keyword evidence="7" id="KW-1185">Reference proteome</keyword>
<dbReference type="PANTHER" id="PTHR45632">
    <property type="entry name" value="LD33804P"/>
    <property type="match status" value="1"/>
</dbReference>
<dbReference type="PROSITE" id="PS50097">
    <property type="entry name" value="BTB"/>
    <property type="match status" value="1"/>
</dbReference>
<evidence type="ECO:0000313" key="6">
    <source>
        <dbReference type="EMBL" id="KAH9378230.1"/>
    </source>
</evidence>
<dbReference type="EMBL" id="JABSTR010000008">
    <property type="protein sequence ID" value="KAH9378230.1"/>
    <property type="molecule type" value="Genomic_DNA"/>
</dbReference>
<dbReference type="GO" id="GO:0003779">
    <property type="term" value="F:actin binding"/>
    <property type="evidence" value="ECO:0007669"/>
    <property type="project" value="UniProtKB-KW"/>
</dbReference>
<dbReference type="SUPFAM" id="SSF117281">
    <property type="entry name" value="Kelch motif"/>
    <property type="match status" value="2"/>
</dbReference>
<dbReference type="VEuPathDB" id="VectorBase:HLOH_064286"/>
<dbReference type="Pfam" id="PF07707">
    <property type="entry name" value="BACK"/>
    <property type="match status" value="1"/>
</dbReference>
<dbReference type="AlphaFoldDB" id="A0A9J6GIC6"/>
<dbReference type="OMA" id="GEHIYAM"/>
<evidence type="ECO:0000256" key="2">
    <source>
        <dbReference type="ARBA" id="ARBA00022441"/>
    </source>
</evidence>
<reference evidence="6 7" key="1">
    <citation type="journal article" date="2020" name="Cell">
        <title>Large-Scale Comparative Analyses of Tick Genomes Elucidate Their Genetic Diversity and Vector Capacities.</title>
        <authorList>
            <consortium name="Tick Genome and Microbiome Consortium (TIGMIC)"/>
            <person name="Jia N."/>
            <person name="Wang J."/>
            <person name="Shi W."/>
            <person name="Du L."/>
            <person name="Sun Y."/>
            <person name="Zhan W."/>
            <person name="Jiang J.F."/>
            <person name="Wang Q."/>
            <person name="Zhang B."/>
            <person name="Ji P."/>
            <person name="Bell-Sakyi L."/>
            <person name="Cui X.M."/>
            <person name="Yuan T.T."/>
            <person name="Jiang B.G."/>
            <person name="Yang W.F."/>
            <person name="Lam T.T."/>
            <person name="Chang Q.C."/>
            <person name="Ding S.J."/>
            <person name="Wang X.J."/>
            <person name="Zhu J.G."/>
            <person name="Ruan X.D."/>
            <person name="Zhao L."/>
            <person name="Wei J.T."/>
            <person name="Ye R.Z."/>
            <person name="Que T.C."/>
            <person name="Du C.H."/>
            <person name="Zhou Y.H."/>
            <person name="Cheng J.X."/>
            <person name="Dai P.F."/>
            <person name="Guo W.B."/>
            <person name="Han X.H."/>
            <person name="Huang E.J."/>
            <person name="Li L.F."/>
            <person name="Wei W."/>
            <person name="Gao Y.C."/>
            <person name="Liu J.Z."/>
            <person name="Shao H.Z."/>
            <person name="Wang X."/>
            <person name="Wang C.C."/>
            <person name="Yang T.C."/>
            <person name="Huo Q.B."/>
            <person name="Li W."/>
            <person name="Chen H.Y."/>
            <person name="Chen S.E."/>
            <person name="Zhou L.G."/>
            <person name="Ni X.B."/>
            <person name="Tian J.H."/>
            <person name="Sheng Y."/>
            <person name="Liu T."/>
            <person name="Pan Y.S."/>
            <person name="Xia L.Y."/>
            <person name="Li J."/>
            <person name="Zhao F."/>
            <person name="Cao W.C."/>
        </authorList>
    </citation>
    <scope>NUCLEOTIDE SEQUENCE [LARGE SCALE GENOMIC DNA]</scope>
    <source>
        <strain evidence="6">HaeL-2018</strain>
    </source>
</reference>
<comment type="caution">
    <text evidence="6">The sequence shown here is derived from an EMBL/GenBank/DDBJ whole genome shotgun (WGS) entry which is preliminary data.</text>
</comment>
<accession>A0A9J6GIC6</accession>
<dbReference type="Pfam" id="PF01344">
    <property type="entry name" value="Kelch_1"/>
    <property type="match status" value="1"/>
</dbReference>
<dbReference type="Pfam" id="PF24681">
    <property type="entry name" value="Kelch_KLHDC2_KLHL20_DRC7"/>
    <property type="match status" value="1"/>
</dbReference>
<dbReference type="InterPro" id="IPR015915">
    <property type="entry name" value="Kelch-typ_b-propeller"/>
</dbReference>
<dbReference type="Gene3D" id="3.30.710.10">
    <property type="entry name" value="Potassium Channel Kv1.1, Chain A"/>
    <property type="match status" value="1"/>
</dbReference>
<dbReference type="Proteomes" id="UP000821853">
    <property type="component" value="Unassembled WGS sequence"/>
</dbReference>
<dbReference type="InterPro" id="IPR011705">
    <property type="entry name" value="BACK"/>
</dbReference>
<sequence>MSLLPDGLMPPIIQRSYNPLCDCVIRTSEGGQIWTHRAFLSTTSPFFRAMFRLEPRRAVPLELPAPVLEALLMFYFTGELPLNDKNILDILDGADMLLMQGALDVCLEQLLRGIGINNCLSMAALAQRYYSPSFREAVLGFVREHFDVVWRDSEEFPETSSTLLRELLTSDELNVGREADLLRALQQWSSDSGILINDVDALQVLLQCVRIGICNDEDLESVRQRCPSLAQSHVFQEAVDDALKRGPCKCSLDLMQPSSMATPERTVAISANMCKAMQSASYEAPAFSHRSTVEVPGPVHNCCHCGGCTPERWLPRMPYEMLFCVGGWSRGQERSGIEAYDPRSRQWILHSNKEFEPRAYHGVVEFGAHIYTVGGLTNRTPVRWLDSFDTKRCVWEQRSPMHMARAYPSVVVLGEQIYAIGGYTGTQRTATVERYSPRTNQWTMVAPMNQVRSDAAACVFKGSLYVSGGFNGQHALASVEQYTPELDCWRTVCPLPGPRCSHRMVLHAGRVYVFGGFDGHRRLDTVLRSQEDALRGWQDMRPMKVTRSTFAVAQLGDDIYVIGGFDGTGLTAEVERYSASTDTWHAVAPLNEPLSAMAACVVKGIAASRRFFTRRNQKP</sequence>
<evidence type="ECO:0000256" key="4">
    <source>
        <dbReference type="ARBA" id="ARBA00043912"/>
    </source>
</evidence>
<protein>
    <recommendedName>
        <fullName evidence="1">Kelch-like protein diablo</fullName>
    </recommendedName>
</protein>
<evidence type="ECO:0000313" key="7">
    <source>
        <dbReference type="Proteomes" id="UP000821853"/>
    </source>
</evidence>
<dbReference type="SMART" id="SM00612">
    <property type="entry name" value="Kelch"/>
    <property type="match status" value="6"/>
</dbReference>
<evidence type="ECO:0000259" key="5">
    <source>
        <dbReference type="PROSITE" id="PS50097"/>
    </source>
</evidence>
<dbReference type="SMART" id="SM00875">
    <property type="entry name" value="BACK"/>
    <property type="match status" value="1"/>
</dbReference>
<keyword evidence="3" id="KW-0677">Repeat</keyword>
<dbReference type="InterPro" id="IPR006652">
    <property type="entry name" value="Kelch_1"/>
</dbReference>
<dbReference type="OrthoDB" id="191037at2759"/>
<feature type="domain" description="BTB" evidence="5">
    <location>
        <begin position="21"/>
        <end position="84"/>
    </location>
</feature>
<evidence type="ECO:0000256" key="1">
    <source>
        <dbReference type="ARBA" id="ARBA00013699"/>
    </source>
</evidence>
<proteinExistence type="predicted"/>
<dbReference type="PIRSF" id="PIRSF037037">
    <property type="entry name" value="Kelch-like_protein_gigaxonin"/>
    <property type="match status" value="1"/>
</dbReference>
<name>A0A9J6GIC6_HAELO</name>
<dbReference type="InterPro" id="IPR000210">
    <property type="entry name" value="BTB/POZ_dom"/>
</dbReference>
<dbReference type="SUPFAM" id="SSF54695">
    <property type="entry name" value="POZ domain"/>
    <property type="match status" value="1"/>
</dbReference>
<organism evidence="6 7">
    <name type="scientific">Haemaphysalis longicornis</name>
    <name type="common">Bush tick</name>
    <dbReference type="NCBI Taxonomy" id="44386"/>
    <lineage>
        <taxon>Eukaryota</taxon>
        <taxon>Metazoa</taxon>
        <taxon>Ecdysozoa</taxon>
        <taxon>Arthropoda</taxon>
        <taxon>Chelicerata</taxon>
        <taxon>Arachnida</taxon>
        <taxon>Acari</taxon>
        <taxon>Parasitiformes</taxon>
        <taxon>Ixodida</taxon>
        <taxon>Ixodoidea</taxon>
        <taxon>Ixodidae</taxon>
        <taxon>Haemaphysalinae</taxon>
        <taxon>Haemaphysalis</taxon>
    </lineage>
</organism>
<dbReference type="CDD" id="cd18186">
    <property type="entry name" value="BTB_POZ_ZBTB_KLHL-like"/>
    <property type="match status" value="1"/>
</dbReference>
<dbReference type="InterPro" id="IPR011333">
    <property type="entry name" value="SKP1/BTB/POZ_sf"/>
</dbReference>
<dbReference type="Gene3D" id="1.25.40.420">
    <property type="match status" value="1"/>
</dbReference>